<dbReference type="EMBL" id="JABFNT010000136">
    <property type="protein sequence ID" value="NOJ82599.1"/>
    <property type="molecule type" value="Genomic_DNA"/>
</dbReference>
<evidence type="ECO:0000256" key="9">
    <source>
        <dbReference type="SAM" id="MobiDB-lite"/>
    </source>
</evidence>
<feature type="transmembrane region" description="Helical" evidence="10">
    <location>
        <begin position="236"/>
        <end position="264"/>
    </location>
</feature>
<evidence type="ECO:0000256" key="10">
    <source>
        <dbReference type="SAM" id="Phobius"/>
    </source>
</evidence>
<evidence type="ECO:0000313" key="12">
    <source>
        <dbReference type="Proteomes" id="UP000533080"/>
    </source>
</evidence>
<comment type="subcellular location">
    <subcellularLocation>
        <location evidence="1">Endomembrane system</location>
        <topology evidence="1">Multi-pass membrane protein</topology>
    </subcellularLocation>
    <subcellularLocation>
        <location evidence="2">Endoplasmic reticulum membrane</location>
    </subcellularLocation>
</comment>
<keyword evidence="5 10" id="KW-0812">Transmembrane</keyword>
<dbReference type="Pfam" id="PF03901">
    <property type="entry name" value="Glyco_transf_22"/>
    <property type="match status" value="1"/>
</dbReference>
<accession>A0A7Y4INP0</accession>
<feature type="transmembrane region" description="Helical" evidence="10">
    <location>
        <begin position="78"/>
        <end position="96"/>
    </location>
</feature>
<evidence type="ECO:0000256" key="2">
    <source>
        <dbReference type="ARBA" id="ARBA00004586"/>
    </source>
</evidence>
<feature type="transmembrane region" description="Helical" evidence="10">
    <location>
        <begin position="408"/>
        <end position="426"/>
    </location>
</feature>
<keyword evidence="6" id="KW-0256">Endoplasmic reticulum</keyword>
<feature type="transmembrane region" description="Helical" evidence="10">
    <location>
        <begin position="325"/>
        <end position="346"/>
    </location>
</feature>
<evidence type="ECO:0000256" key="7">
    <source>
        <dbReference type="ARBA" id="ARBA00022989"/>
    </source>
</evidence>
<dbReference type="GO" id="GO:0000030">
    <property type="term" value="F:mannosyltransferase activity"/>
    <property type="evidence" value="ECO:0007669"/>
    <property type="project" value="TreeGrafter"/>
</dbReference>
<gene>
    <name evidence="11" type="ORF">HNV28_30490</name>
</gene>
<feature type="compositionally biased region" description="Basic and acidic residues" evidence="9">
    <location>
        <begin position="19"/>
        <end position="37"/>
    </location>
</feature>
<evidence type="ECO:0000256" key="1">
    <source>
        <dbReference type="ARBA" id="ARBA00004127"/>
    </source>
</evidence>
<evidence type="ECO:0000256" key="3">
    <source>
        <dbReference type="ARBA" id="ARBA00022676"/>
    </source>
</evidence>
<feature type="transmembrane region" description="Helical" evidence="10">
    <location>
        <begin position="182"/>
        <end position="202"/>
    </location>
</feature>
<evidence type="ECO:0000313" key="11">
    <source>
        <dbReference type="EMBL" id="NOJ82599.1"/>
    </source>
</evidence>
<dbReference type="GO" id="GO:0012505">
    <property type="term" value="C:endomembrane system"/>
    <property type="evidence" value="ECO:0007669"/>
    <property type="project" value="UniProtKB-SubCell"/>
</dbReference>
<evidence type="ECO:0000256" key="6">
    <source>
        <dbReference type="ARBA" id="ARBA00022824"/>
    </source>
</evidence>
<proteinExistence type="predicted"/>
<protein>
    <submittedName>
        <fullName evidence="11">Mannosyltransferase</fullName>
    </submittedName>
</protein>
<comment type="caution">
    <text evidence="11">The sequence shown here is derived from an EMBL/GenBank/DDBJ whole genome shotgun (WGS) entry which is preliminary data.</text>
</comment>
<feature type="transmembrane region" description="Helical" evidence="10">
    <location>
        <begin position="270"/>
        <end position="288"/>
    </location>
</feature>
<feature type="transmembrane region" description="Helical" evidence="10">
    <location>
        <begin position="378"/>
        <end position="401"/>
    </location>
</feature>
<reference evidence="11 12" key="1">
    <citation type="submission" date="2020-05" db="EMBL/GenBank/DDBJ databases">
        <authorList>
            <person name="Whitworth D."/>
        </authorList>
    </citation>
    <scope>NUCLEOTIDE SEQUENCE [LARGE SCALE GENOMIC DNA]</scope>
    <source>
        <strain evidence="11 12">AM005</strain>
    </source>
</reference>
<evidence type="ECO:0000256" key="8">
    <source>
        <dbReference type="ARBA" id="ARBA00023136"/>
    </source>
</evidence>
<dbReference type="PANTHER" id="PTHR22760">
    <property type="entry name" value="GLYCOSYLTRANSFERASE"/>
    <property type="match status" value="1"/>
</dbReference>
<feature type="region of interest" description="Disordered" evidence="9">
    <location>
        <begin position="1"/>
        <end position="68"/>
    </location>
</feature>
<dbReference type="Proteomes" id="UP000533080">
    <property type="component" value="Unassembled WGS sequence"/>
</dbReference>
<evidence type="ECO:0000256" key="4">
    <source>
        <dbReference type="ARBA" id="ARBA00022679"/>
    </source>
</evidence>
<keyword evidence="7 10" id="KW-1133">Transmembrane helix</keyword>
<name>A0A7Y4INP0_MYXXA</name>
<dbReference type="AlphaFoldDB" id="A0A7Y4INP0"/>
<dbReference type="InterPro" id="IPR005599">
    <property type="entry name" value="GPI_mannosylTrfase"/>
</dbReference>
<evidence type="ECO:0000256" key="5">
    <source>
        <dbReference type="ARBA" id="ARBA00022692"/>
    </source>
</evidence>
<keyword evidence="3 11" id="KW-0328">Glycosyltransferase</keyword>
<keyword evidence="8 10" id="KW-0472">Membrane</keyword>
<sequence>MSLPSHEVGFHSPSGSDPGRADERFTPCVRERGRKESAAPVSAPLPVTPADSIPTPEPISQAPGATSQEAPMRNWMRWVLGAVALLPGLIAVVQLGRIHPDEVYQSLEPAWWRVHGYGVLAWEWRDGLRNWAVPGVLAGFLKLADLLGITHPRAYRVVVAIPQVALHAWSLWAAYRFAQRRAGTAGGLLSTLLVGLYGPLLVFAGRTMAESISASLLIVAVEALDRRGRLARAGLVGGVTLGLAVVARYPSAVFVLAALVWLAAARRWRLLAFTCAGGLGVAVALGALDWATWGSPFHSFFAYVRFNVFSGKAAAQFGADAPSFYVKPLLTAVPLWAWAAVPLGIAALRQRRALSLPLWCAAVYTGVLLATAHKEERFLYPGLVLGVLAAAPPVAAGLVQLARPTGRWGLAGLALVTSMTAAAFFPPGDLRADQFRAIVAATRGNARGLLIVNEGLWGSGGYFYLGKRIPWLTCDWPHDGAFQRALRDRTFNRAVTFEDRALAELQAGGFQIVRKVGRETILSRE</sequence>
<feature type="transmembrane region" description="Helical" evidence="10">
    <location>
        <begin position="353"/>
        <end position="372"/>
    </location>
</feature>
<organism evidence="11 12">
    <name type="scientific">Myxococcus xanthus</name>
    <dbReference type="NCBI Taxonomy" id="34"/>
    <lineage>
        <taxon>Bacteria</taxon>
        <taxon>Pseudomonadati</taxon>
        <taxon>Myxococcota</taxon>
        <taxon>Myxococcia</taxon>
        <taxon>Myxococcales</taxon>
        <taxon>Cystobacterineae</taxon>
        <taxon>Myxococcaceae</taxon>
        <taxon>Myxococcus</taxon>
    </lineage>
</organism>
<keyword evidence="4 11" id="KW-0808">Transferase</keyword>